<feature type="transmembrane region" description="Helical" evidence="1">
    <location>
        <begin position="274"/>
        <end position="296"/>
    </location>
</feature>
<proteinExistence type="predicted"/>
<feature type="transmembrane region" description="Helical" evidence="1">
    <location>
        <begin position="99"/>
        <end position="117"/>
    </location>
</feature>
<feature type="transmembrane region" description="Helical" evidence="1">
    <location>
        <begin position="129"/>
        <end position="147"/>
    </location>
</feature>
<dbReference type="PANTHER" id="PTHR31061:SF24">
    <property type="entry name" value="LD22376P"/>
    <property type="match status" value="1"/>
</dbReference>
<dbReference type="InterPro" id="IPR032176">
    <property type="entry name" value="DUF5009"/>
</dbReference>
<reference evidence="3" key="1">
    <citation type="submission" date="2021-01" db="EMBL/GenBank/DDBJ databases">
        <title>Modified the classification status of verrucomicrobia.</title>
        <authorList>
            <person name="Feng X."/>
        </authorList>
    </citation>
    <scope>NUCLEOTIDE SEQUENCE</scope>
    <source>
        <strain evidence="3">JCM 18052</strain>
    </source>
</reference>
<feature type="transmembrane region" description="Helical" evidence="1">
    <location>
        <begin position="154"/>
        <end position="171"/>
    </location>
</feature>
<feature type="domain" description="DUF5009" evidence="2">
    <location>
        <begin position="13"/>
        <end position="111"/>
    </location>
</feature>
<keyword evidence="1" id="KW-0812">Transmembrane</keyword>
<protein>
    <submittedName>
        <fullName evidence="3">DUF5009 domain-containing protein</fullName>
    </submittedName>
</protein>
<feature type="transmembrane region" description="Helical" evidence="1">
    <location>
        <begin position="60"/>
        <end position="78"/>
    </location>
</feature>
<feature type="transmembrane region" description="Helical" evidence="1">
    <location>
        <begin position="342"/>
        <end position="363"/>
    </location>
</feature>
<dbReference type="Proteomes" id="UP000600139">
    <property type="component" value="Unassembled WGS sequence"/>
</dbReference>
<evidence type="ECO:0000313" key="4">
    <source>
        <dbReference type="Proteomes" id="UP000600139"/>
    </source>
</evidence>
<gene>
    <name evidence="3" type="ORF">JIN84_09555</name>
</gene>
<evidence type="ECO:0000313" key="3">
    <source>
        <dbReference type="EMBL" id="MBK1815863.1"/>
    </source>
</evidence>
<keyword evidence="4" id="KW-1185">Reference proteome</keyword>
<keyword evidence="1" id="KW-0472">Membrane</keyword>
<feature type="transmembrane region" description="Helical" evidence="1">
    <location>
        <begin position="209"/>
        <end position="229"/>
    </location>
</feature>
<evidence type="ECO:0000259" key="2">
    <source>
        <dbReference type="Pfam" id="PF16401"/>
    </source>
</evidence>
<feature type="transmembrane region" description="Helical" evidence="1">
    <location>
        <begin position="241"/>
        <end position="262"/>
    </location>
</feature>
<comment type="caution">
    <text evidence="3">The sequence shown here is derived from an EMBL/GenBank/DDBJ whole genome shotgun (WGS) entry which is preliminary data.</text>
</comment>
<accession>A0A934R4G6</accession>
<dbReference type="Pfam" id="PF16401">
    <property type="entry name" value="DUF5009"/>
    <property type="match status" value="1"/>
</dbReference>
<dbReference type="PANTHER" id="PTHR31061">
    <property type="entry name" value="LD22376P"/>
    <property type="match status" value="1"/>
</dbReference>
<dbReference type="AlphaFoldDB" id="A0A934R4G6"/>
<dbReference type="RefSeq" id="WP_200350824.1">
    <property type="nucleotide sequence ID" value="NZ_BAABHZ010000007.1"/>
</dbReference>
<name>A0A934R4G6_9BACT</name>
<evidence type="ECO:0000256" key="1">
    <source>
        <dbReference type="SAM" id="Phobius"/>
    </source>
</evidence>
<sequence>MTDKLLPTPRRMLSLDALRGMDMLCIMGLEDVIRELAHWCPTAFLEKLAEQFEHVPWAGLHAYDLIFPLFMFLSGVSIPLSMDSRLDRGDSRWDMWRKILTRCALLILLGMVYNGVFSDKPVGPRFASVLGQIGIAWAIAASLQLVVRDTRKRVAILVGWLAATAVLQLLVPVPGHGAGVLTETGAINTWFDRLFLPGRLHGGSFDPEGIPSAIFAAAITMAGSLVGTFMKRPDAYSWKTVGTLAATGAAAVLLGWACWAAGYPPIKSLWTASFNLLAIGIATLLFALFFGIIDVARCQSWSFALRVIGMNSLTIYLGSKLVSFPDMSAFLFGRVVGPAGDAAPLLLLCGVLVLEWLVLYFFYRQRWFLRV</sequence>
<feature type="transmembrane region" description="Helical" evidence="1">
    <location>
        <begin position="303"/>
        <end position="322"/>
    </location>
</feature>
<keyword evidence="1" id="KW-1133">Transmembrane helix</keyword>
<organism evidence="3 4">
    <name type="scientific">Luteolibacter yonseiensis</name>
    <dbReference type="NCBI Taxonomy" id="1144680"/>
    <lineage>
        <taxon>Bacteria</taxon>
        <taxon>Pseudomonadati</taxon>
        <taxon>Verrucomicrobiota</taxon>
        <taxon>Verrucomicrobiia</taxon>
        <taxon>Verrucomicrobiales</taxon>
        <taxon>Verrucomicrobiaceae</taxon>
        <taxon>Luteolibacter</taxon>
    </lineage>
</organism>
<dbReference type="EMBL" id="JAENIK010000010">
    <property type="protein sequence ID" value="MBK1815863.1"/>
    <property type="molecule type" value="Genomic_DNA"/>
</dbReference>